<keyword evidence="1 2" id="KW-0732">Signal</keyword>
<name>B4D7E2_9BACT</name>
<evidence type="ECO:0000256" key="2">
    <source>
        <dbReference type="SAM" id="SignalP"/>
    </source>
</evidence>
<feature type="chain" id="PRO_5002800613" description="Glycosyl hydrolase-like 10 domain-containing protein" evidence="2">
    <location>
        <begin position="22"/>
        <end position="423"/>
    </location>
</feature>
<feature type="signal peptide" evidence="2">
    <location>
        <begin position="1"/>
        <end position="21"/>
    </location>
</feature>
<sequence length="423" mass="47110">MKHALHTLTAVLLAPLAALHAADPDRIAPLTAPKRLILNDDGHNGFYTGRLKDAATLREVPQRMRGTQVGIYQWGVTLGTKVNYPSRIAELCGEGISTETLAAVRDGDRTLAGLLQKLRADGVDTLQCIAEGCHAADMQCYASVRMNAVYPLKANGWVGDSMARFFNSKFWWDHPEWRVRSRDGREQPSLSYAFPEVRARVLGIVREVLERDVDGVDLDFLRHPPCFGYEESLVKGYQDRFHLDPQTIPDDHDERWLHYRAELMTGLLREIRQAVDEAAKKKGRPLGLSARIDHANYLLWGCDVDVWLQERLLDILVVSQHGLGGWDFDLRPFVQKAKGTGCAVYLGEEATIAGRDPTPGDVAKLKPGEKAPATATTMTEAMWFERARHWYEQGAAGIHIFNGAPPSVLKYLGDPPAKQPSGI</sequence>
<dbReference type="InterPro" id="IPR017853">
    <property type="entry name" value="GH"/>
</dbReference>
<dbReference type="eggNOG" id="COG1649">
    <property type="taxonomic scope" value="Bacteria"/>
</dbReference>
<dbReference type="SUPFAM" id="SSF51445">
    <property type="entry name" value="(Trans)glycosidases"/>
    <property type="match status" value="1"/>
</dbReference>
<evidence type="ECO:0000313" key="5">
    <source>
        <dbReference type="Proteomes" id="UP000005824"/>
    </source>
</evidence>
<dbReference type="Proteomes" id="UP000005824">
    <property type="component" value="Unassembled WGS sequence"/>
</dbReference>
<proteinExistence type="predicted"/>
<organism evidence="4 5">
    <name type="scientific">Chthoniobacter flavus Ellin428</name>
    <dbReference type="NCBI Taxonomy" id="497964"/>
    <lineage>
        <taxon>Bacteria</taxon>
        <taxon>Pseudomonadati</taxon>
        <taxon>Verrucomicrobiota</taxon>
        <taxon>Spartobacteria</taxon>
        <taxon>Chthoniobacterales</taxon>
        <taxon>Chthoniobacteraceae</taxon>
        <taxon>Chthoniobacter</taxon>
    </lineage>
</organism>
<evidence type="ECO:0000259" key="3">
    <source>
        <dbReference type="Pfam" id="PF02638"/>
    </source>
</evidence>
<dbReference type="Pfam" id="PF02638">
    <property type="entry name" value="GHL10"/>
    <property type="match status" value="1"/>
</dbReference>
<accession>B4D7E2</accession>
<evidence type="ECO:0000313" key="4">
    <source>
        <dbReference type="EMBL" id="EDY17559.1"/>
    </source>
</evidence>
<protein>
    <recommendedName>
        <fullName evidence="3">Glycosyl hydrolase-like 10 domain-containing protein</fullName>
    </recommendedName>
</protein>
<keyword evidence="5" id="KW-1185">Reference proteome</keyword>
<gene>
    <name evidence="4" type="ORF">CfE428DRAFT_4857</name>
</gene>
<dbReference type="STRING" id="497964.CfE428DRAFT_4857"/>
<reference evidence="4 5" key="1">
    <citation type="journal article" date="2011" name="J. Bacteriol.">
        <title>Genome sequence of Chthoniobacter flavus Ellin428, an aerobic heterotrophic soil bacterium.</title>
        <authorList>
            <person name="Kant R."/>
            <person name="van Passel M.W."/>
            <person name="Palva A."/>
            <person name="Lucas S."/>
            <person name="Lapidus A."/>
            <person name="Glavina Del Rio T."/>
            <person name="Dalin E."/>
            <person name="Tice H."/>
            <person name="Bruce D."/>
            <person name="Goodwin L."/>
            <person name="Pitluck S."/>
            <person name="Larimer F.W."/>
            <person name="Land M.L."/>
            <person name="Hauser L."/>
            <person name="Sangwan P."/>
            <person name="de Vos W.M."/>
            <person name="Janssen P.H."/>
            <person name="Smidt H."/>
        </authorList>
    </citation>
    <scope>NUCLEOTIDE SEQUENCE [LARGE SCALE GENOMIC DNA]</scope>
    <source>
        <strain evidence="4 5">Ellin428</strain>
    </source>
</reference>
<dbReference type="InterPro" id="IPR052177">
    <property type="entry name" value="Divisome_Glycosyl_Hydrolase"/>
</dbReference>
<dbReference type="PANTHER" id="PTHR43405:SF1">
    <property type="entry name" value="GLYCOSYL HYDROLASE DIGH"/>
    <property type="match status" value="1"/>
</dbReference>
<dbReference type="InterPro" id="IPR003790">
    <property type="entry name" value="GHL10"/>
</dbReference>
<feature type="domain" description="Glycosyl hydrolase-like 10" evidence="3">
    <location>
        <begin position="118"/>
        <end position="318"/>
    </location>
</feature>
<dbReference type="AlphaFoldDB" id="B4D7E2"/>
<dbReference type="Gene3D" id="3.20.20.80">
    <property type="entry name" value="Glycosidases"/>
    <property type="match status" value="1"/>
</dbReference>
<comment type="caution">
    <text evidence="4">The sequence shown here is derived from an EMBL/GenBank/DDBJ whole genome shotgun (WGS) entry which is preliminary data.</text>
</comment>
<dbReference type="PANTHER" id="PTHR43405">
    <property type="entry name" value="GLYCOSYL HYDROLASE DIGH"/>
    <property type="match status" value="1"/>
</dbReference>
<dbReference type="EMBL" id="ABVL01000018">
    <property type="protein sequence ID" value="EDY17559.1"/>
    <property type="molecule type" value="Genomic_DNA"/>
</dbReference>
<evidence type="ECO:0000256" key="1">
    <source>
        <dbReference type="ARBA" id="ARBA00022729"/>
    </source>
</evidence>
<dbReference type="InParanoid" id="B4D7E2"/>
<dbReference type="RefSeq" id="WP_006982178.1">
    <property type="nucleotide sequence ID" value="NZ_ABVL01000018.1"/>
</dbReference>